<feature type="transmembrane region" description="Helical" evidence="1">
    <location>
        <begin position="67"/>
        <end position="86"/>
    </location>
</feature>
<accession>A0ABT8MQY3</accession>
<name>A0ABT8MQY3_9BACL</name>
<comment type="caution">
    <text evidence="2">The sequence shown here is derived from an EMBL/GenBank/DDBJ whole genome shotgun (WGS) entry which is preliminary data.</text>
</comment>
<organism evidence="2 3">
    <name type="scientific">Planococcus liqunii</name>
    <dbReference type="NCBI Taxonomy" id="3058394"/>
    <lineage>
        <taxon>Bacteria</taxon>
        <taxon>Bacillati</taxon>
        <taxon>Bacillota</taxon>
        <taxon>Bacilli</taxon>
        <taxon>Bacillales</taxon>
        <taxon>Caryophanaceae</taxon>
        <taxon>Planococcus</taxon>
    </lineage>
</organism>
<dbReference type="Proteomes" id="UP001172054">
    <property type="component" value="Unassembled WGS sequence"/>
</dbReference>
<gene>
    <name evidence="2" type="ORF">QWY15_07560</name>
</gene>
<feature type="transmembrane region" description="Helical" evidence="1">
    <location>
        <begin position="25"/>
        <end position="55"/>
    </location>
</feature>
<evidence type="ECO:0000256" key="1">
    <source>
        <dbReference type="SAM" id="Phobius"/>
    </source>
</evidence>
<keyword evidence="3" id="KW-1185">Reference proteome</keyword>
<evidence type="ECO:0000313" key="3">
    <source>
        <dbReference type="Proteomes" id="UP001172054"/>
    </source>
</evidence>
<reference evidence="2 3" key="1">
    <citation type="submission" date="2023-06" db="EMBL/GenBank/DDBJ databases">
        <title>Novel species in genus Planococcus.</title>
        <authorList>
            <person name="Ning S."/>
        </authorList>
    </citation>
    <scope>NUCLEOTIDE SEQUENCE [LARGE SCALE GENOMIC DNA]</scope>
    <source>
        <strain evidence="2 3">N064</strain>
    </source>
</reference>
<proteinExistence type="predicted"/>
<protein>
    <submittedName>
        <fullName evidence="2">Uncharacterized protein</fullName>
    </submittedName>
</protein>
<keyword evidence="1" id="KW-0472">Membrane</keyword>
<dbReference type="EMBL" id="JAUJWW010000002">
    <property type="protein sequence ID" value="MDN7227156.1"/>
    <property type="molecule type" value="Genomic_DNA"/>
</dbReference>
<evidence type="ECO:0000313" key="2">
    <source>
        <dbReference type="EMBL" id="MDN7227156.1"/>
    </source>
</evidence>
<sequence>MNALLVTSPLSVDFAFTSLLQEHSFIFIIGILVLFLSVILRAVKTFSIQLILLFLFFASEESFSNPLYILLVALQIALGLWVLWGLKKAVDTTFYRQSEKTLKRPRDITRAGNSGVGPFLY</sequence>
<keyword evidence="1" id="KW-0812">Transmembrane</keyword>
<keyword evidence="1" id="KW-1133">Transmembrane helix</keyword>
<dbReference type="RefSeq" id="WP_300983663.1">
    <property type="nucleotide sequence ID" value="NZ_CP129238.1"/>
</dbReference>